<dbReference type="InterPro" id="IPR054566">
    <property type="entry name" value="ManC/GMP-like_b-helix"/>
</dbReference>
<organism evidence="12 13">
    <name type="scientific">Caenispirillum salinarum AK4</name>
    <dbReference type="NCBI Taxonomy" id="1238182"/>
    <lineage>
        <taxon>Bacteria</taxon>
        <taxon>Pseudomonadati</taxon>
        <taxon>Pseudomonadota</taxon>
        <taxon>Alphaproteobacteria</taxon>
        <taxon>Rhodospirillales</taxon>
        <taxon>Novispirillaceae</taxon>
        <taxon>Caenispirillum</taxon>
    </lineage>
</organism>
<dbReference type="GO" id="GO:0005525">
    <property type="term" value="F:GTP binding"/>
    <property type="evidence" value="ECO:0007669"/>
    <property type="project" value="UniProtKB-KW"/>
</dbReference>
<comment type="catalytic activity">
    <reaction evidence="7">
        <text>alpha-D-mannose 1-phosphate + GTP + H(+) = GDP-alpha-D-mannose + diphosphate</text>
        <dbReference type="Rhea" id="RHEA:15229"/>
        <dbReference type="ChEBI" id="CHEBI:15378"/>
        <dbReference type="ChEBI" id="CHEBI:33019"/>
        <dbReference type="ChEBI" id="CHEBI:37565"/>
        <dbReference type="ChEBI" id="CHEBI:57527"/>
        <dbReference type="ChEBI" id="CHEBI:58409"/>
        <dbReference type="EC" id="2.7.7.13"/>
    </reaction>
</comment>
<dbReference type="Pfam" id="PF00483">
    <property type="entry name" value="NTP_transferase"/>
    <property type="match status" value="1"/>
</dbReference>
<name>K9GMJ3_9PROT</name>
<dbReference type="Gene3D" id="2.60.120.10">
    <property type="entry name" value="Jelly Rolls"/>
    <property type="match status" value="1"/>
</dbReference>
<reference evidence="12 13" key="1">
    <citation type="journal article" date="2013" name="Genome Announc.">
        <title>Draft Genome Sequence of an Alphaproteobacterium, Caenispirillum salinarum AK4(T), Isolated from a Solar Saltern.</title>
        <authorList>
            <person name="Khatri I."/>
            <person name="Singh A."/>
            <person name="Korpole S."/>
            <person name="Pinnaka A.K."/>
            <person name="Subramanian S."/>
        </authorList>
    </citation>
    <scope>NUCLEOTIDE SEQUENCE [LARGE SCALE GENOMIC DNA]</scope>
    <source>
        <strain evidence="12 13">AK4</strain>
    </source>
</reference>
<dbReference type="InterPro" id="IPR006375">
    <property type="entry name" value="Man1P_GuaTrfase/Man6P_Isoase"/>
</dbReference>
<dbReference type="PANTHER" id="PTHR46390">
    <property type="entry name" value="MANNOSE-1-PHOSPHATE GUANYLYLTRANSFERASE"/>
    <property type="match status" value="1"/>
</dbReference>
<evidence type="ECO:0000259" key="9">
    <source>
        <dbReference type="Pfam" id="PF00483"/>
    </source>
</evidence>
<dbReference type="InterPro" id="IPR001538">
    <property type="entry name" value="Man6P_isomerase-2_C"/>
</dbReference>
<dbReference type="PANTHER" id="PTHR46390:SF1">
    <property type="entry name" value="MANNOSE-1-PHOSPHATE GUANYLYLTRANSFERASE"/>
    <property type="match status" value="1"/>
</dbReference>
<dbReference type="EMBL" id="ANHY01000032">
    <property type="protein sequence ID" value="EKV26317.1"/>
    <property type="molecule type" value="Genomic_DNA"/>
</dbReference>
<feature type="domain" description="Nucleotidyl transferase" evidence="9">
    <location>
        <begin position="16"/>
        <end position="293"/>
    </location>
</feature>
<dbReference type="CDD" id="cd02509">
    <property type="entry name" value="GDP-M1P_Guanylyltransferase"/>
    <property type="match status" value="1"/>
</dbReference>
<gene>
    <name evidence="12" type="ORF">C882_2832</name>
</gene>
<dbReference type="GO" id="GO:0004475">
    <property type="term" value="F:mannose-1-phosphate guanylyltransferase (GTP) activity"/>
    <property type="evidence" value="ECO:0007669"/>
    <property type="project" value="UniProtKB-EC"/>
</dbReference>
<dbReference type="SUPFAM" id="SSF51182">
    <property type="entry name" value="RmlC-like cupins"/>
    <property type="match status" value="1"/>
</dbReference>
<evidence type="ECO:0000256" key="2">
    <source>
        <dbReference type="ARBA" id="ARBA00012387"/>
    </source>
</evidence>
<dbReference type="InterPro" id="IPR049577">
    <property type="entry name" value="GMPP_N"/>
</dbReference>
<evidence type="ECO:0000313" key="12">
    <source>
        <dbReference type="EMBL" id="EKV26317.1"/>
    </source>
</evidence>
<dbReference type="SUPFAM" id="SSF53448">
    <property type="entry name" value="Nucleotide-diphospho-sugar transferases"/>
    <property type="match status" value="1"/>
</dbReference>
<dbReference type="eggNOG" id="COG0836">
    <property type="taxonomic scope" value="Bacteria"/>
</dbReference>
<dbReference type="CDD" id="cd02213">
    <property type="entry name" value="cupin_PMI_typeII_C"/>
    <property type="match status" value="1"/>
</dbReference>
<dbReference type="FunFam" id="3.90.550.10:FF:000046">
    <property type="entry name" value="Mannose-1-phosphate guanylyltransferase (GDP)"/>
    <property type="match status" value="1"/>
</dbReference>
<keyword evidence="4" id="KW-0548">Nucleotidyltransferase</keyword>
<evidence type="ECO:0000256" key="1">
    <source>
        <dbReference type="ARBA" id="ARBA00006115"/>
    </source>
</evidence>
<dbReference type="Proteomes" id="UP000009881">
    <property type="component" value="Unassembled WGS sequence"/>
</dbReference>
<dbReference type="NCBIfam" id="TIGR01479">
    <property type="entry name" value="GMP_PMI"/>
    <property type="match status" value="1"/>
</dbReference>
<proteinExistence type="inferred from homology"/>
<sequence length="485" mass="52996">MGDMTKRDSATGAIHPVILSGGSGTRLWPLSRECRPKQLHCLIGSESLLQETAARAAEWSAPLIVSNEEHRFQIAEQMRQAGIAPRALIIEPSARNTAPAAAVAALLLAEEDPSARMLVMPSDHAIRDVAAFRAAVEACAAAVGDDRLACLGVTPTRPHTGYGYVERTPEPVAPGVASIVRFVEKPDAARAAEFIESGNFLWNAGIFLFPVAAYLDALAEYRPEMLELCHAAVEEGTRDLDFLRLAEAPFSRIDGDSIDYAVMEHAKDALVAELDAGWSDIGSWSSLHEESPSDPSGNALVGDVTAMDCTGSYLRSDSRLLVAIGLEDLVVVAEDDAVLVARKGEDQRVKDAVADLKARGRKEATLNTTSFRPWGTFQTIDEGPRFHVKHIMVKPGESLSLQMHHHRSEHWIVVEGTAEVTRDEDTFLLFENESVFIRAGQTHRLRNPGKLPLRLIEVQSGAYCGEDDIVRFTDEYGRIKVLSEK</sequence>
<keyword evidence="3" id="KW-0808">Transferase</keyword>
<dbReference type="InterPro" id="IPR051161">
    <property type="entry name" value="Mannose-6P_isomerase_type2"/>
</dbReference>
<protein>
    <recommendedName>
        <fullName evidence="2">mannose-1-phosphate guanylyltransferase</fullName>
        <ecNumber evidence="2">2.7.7.13</ecNumber>
    </recommendedName>
</protein>
<feature type="domain" description="MannoseP isomerase/GMP-like beta-helix" evidence="11">
    <location>
        <begin position="303"/>
        <end position="356"/>
    </location>
</feature>
<keyword evidence="6" id="KW-0342">GTP-binding</keyword>
<evidence type="ECO:0000256" key="3">
    <source>
        <dbReference type="ARBA" id="ARBA00022679"/>
    </source>
</evidence>
<comment type="similarity">
    <text evidence="1 8">Belongs to the mannose-6-phosphate isomerase type 2 family.</text>
</comment>
<accession>K9GMJ3</accession>
<evidence type="ECO:0000256" key="4">
    <source>
        <dbReference type="ARBA" id="ARBA00022695"/>
    </source>
</evidence>
<evidence type="ECO:0000259" key="11">
    <source>
        <dbReference type="Pfam" id="PF22640"/>
    </source>
</evidence>
<dbReference type="Gene3D" id="3.90.550.10">
    <property type="entry name" value="Spore Coat Polysaccharide Biosynthesis Protein SpsA, Chain A"/>
    <property type="match status" value="1"/>
</dbReference>
<dbReference type="AlphaFoldDB" id="K9GMJ3"/>
<evidence type="ECO:0000256" key="8">
    <source>
        <dbReference type="RuleBase" id="RU004190"/>
    </source>
</evidence>
<dbReference type="GO" id="GO:0009298">
    <property type="term" value="P:GDP-mannose biosynthetic process"/>
    <property type="evidence" value="ECO:0007669"/>
    <property type="project" value="TreeGrafter"/>
</dbReference>
<dbReference type="Pfam" id="PF22640">
    <property type="entry name" value="ManC_GMP_beta-helix"/>
    <property type="match status" value="1"/>
</dbReference>
<dbReference type="FunFam" id="2.60.120.10:FF:000032">
    <property type="entry name" value="Mannose-1-phosphate guanylyltransferase/mannose-6-phosphate isomerase"/>
    <property type="match status" value="1"/>
</dbReference>
<dbReference type="EC" id="2.7.7.13" evidence="2"/>
<dbReference type="STRING" id="1238182.C882_2832"/>
<dbReference type="PATRIC" id="fig|1238182.3.peg.4383"/>
<keyword evidence="13" id="KW-1185">Reference proteome</keyword>
<dbReference type="InterPro" id="IPR014710">
    <property type="entry name" value="RmlC-like_jellyroll"/>
</dbReference>
<comment type="caution">
    <text evidence="12">The sequence shown here is derived from an EMBL/GenBank/DDBJ whole genome shotgun (WGS) entry which is preliminary data.</text>
</comment>
<dbReference type="Pfam" id="PF01050">
    <property type="entry name" value="MannoseP_isomer"/>
    <property type="match status" value="1"/>
</dbReference>
<dbReference type="InterPro" id="IPR011051">
    <property type="entry name" value="RmlC_Cupin_sf"/>
</dbReference>
<dbReference type="InterPro" id="IPR005835">
    <property type="entry name" value="NTP_transferase_dom"/>
</dbReference>
<dbReference type="InterPro" id="IPR029044">
    <property type="entry name" value="Nucleotide-diphossugar_trans"/>
</dbReference>
<evidence type="ECO:0000256" key="6">
    <source>
        <dbReference type="ARBA" id="ARBA00023134"/>
    </source>
</evidence>
<evidence type="ECO:0000256" key="5">
    <source>
        <dbReference type="ARBA" id="ARBA00022741"/>
    </source>
</evidence>
<evidence type="ECO:0000313" key="13">
    <source>
        <dbReference type="Proteomes" id="UP000009881"/>
    </source>
</evidence>
<dbReference type="GO" id="GO:0000271">
    <property type="term" value="P:polysaccharide biosynthetic process"/>
    <property type="evidence" value="ECO:0007669"/>
    <property type="project" value="InterPro"/>
</dbReference>
<feature type="domain" description="Mannose-6-phosphate isomerase type II C-terminal" evidence="10">
    <location>
        <begin position="360"/>
        <end position="474"/>
    </location>
</feature>
<dbReference type="eggNOG" id="COG0662">
    <property type="taxonomic scope" value="Bacteria"/>
</dbReference>
<keyword evidence="5" id="KW-0547">Nucleotide-binding</keyword>
<evidence type="ECO:0000256" key="7">
    <source>
        <dbReference type="ARBA" id="ARBA00047343"/>
    </source>
</evidence>
<evidence type="ECO:0000259" key="10">
    <source>
        <dbReference type="Pfam" id="PF01050"/>
    </source>
</evidence>